<evidence type="ECO:0000313" key="3">
    <source>
        <dbReference type="WBParaSite" id="SBAD_0000882301-mRNA-1"/>
    </source>
</evidence>
<dbReference type="EMBL" id="UZAM01011672">
    <property type="protein sequence ID" value="VDP17563.1"/>
    <property type="molecule type" value="Genomic_DNA"/>
</dbReference>
<gene>
    <name evidence="1" type="ORF">SBAD_LOCUS8512</name>
</gene>
<dbReference type="AlphaFoldDB" id="A0A183IY14"/>
<proteinExistence type="predicted"/>
<dbReference type="Proteomes" id="UP000270296">
    <property type="component" value="Unassembled WGS sequence"/>
</dbReference>
<reference evidence="3" key="1">
    <citation type="submission" date="2016-06" db="UniProtKB">
        <authorList>
            <consortium name="WormBaseParasite"/>
        </authorList>
    </citation>
    <scope>IDENTIFICATION</scope>
</reference>
<protein>
    <submittedName>
        <fullName evidence="3">Transposase</fullName>
    </submittedName>
</protein>
<name>A0A183IY14_9BILA</name>
<organism evidence="3">
    <name type="scientific">Soboliphyme baturini</name>
    <dbReference type="NCBI Taxonomy" id="241478"/>
    <lineage>
        <taxon>Eukaryota</taxon>
        <taxon>Metazoa</taxon>
        <taxon>Ecdysozoa</taxon>
        <taxon>Nematoda</taxon>
        <taxon>Enoplea</taxon>
        <taxon>Dorylaimia</taxon>
        <taxon>Dioctophymatida</taxon>
        <taxon>Dioctophymatoidea</taxon>
        <taxon>Soboliphymatidae</taxon>
        <taxon>Soboliphyme</taxon>
    </lineage>
</organism>
<sequence>MMTTDVEIEWQLFMSGILEAAAECCALKQLGLPPRGQKQISYWTREVQLTVKEKTALKQGALNSHAVCRSAQSGRPTYIPKRCLVTCWSRISRLQTILHSAFWQTVRRLGDEKKCIL</sequence>
<dbReference type="WBParaSite" id="SBAD_0000882301-mRNA-1">
    <property type="protein sequence ID" value="SBAD_0000882301-mRNA-1"/>
    <property type="gene ID" value="SBAD_0000882301"/>
</dbReference>
<accession>A0A183IY14</accession>
<evidence type="ECO:0000313" key="1">
    <source>
        <dbReference type="EMBL" id="VDP17563.1"/>
    </source>
</evidence>
<evidence type="ECO:0000313" key="2">
    <source>
        <dbReference type="Proteomes" id="UP000270296"/>
    </source>
</evidence>
<keyword evidence="2" id="KW-1185">Reference proteome</keyword>
<reference evidence="1 2" key="2">
    <citation type="submission" date="2018-11" db="EMBL/GenBank/DDBJ databases">
        <authorList>
            <consortium name="Pathogen Informatics"/>
        </authorList>
    </citation>
    <scope>NUCLEOTIDE SEQUENCE [LARGE SCALE GENOMIC DNA]</scope>
</reference>